<feature type="transmembrane region" description="Helical" evidence="6">
    <location>
        <begin position="162"/>
        <end position="193"/>
    </location>
</feature>
<dbReference type="AlphaFoldDB" id="A0ABD6CZQ2"/>
<sequence length="478" mass="51092">MSDASEMNLGWESVKGIAGKFGQAATGFVGILIFTRIVGKSDFGGFYLLLSLVMIADRPIRGLGQAVAKRWSEDGAPKREILGTVLVVNVCASLVAGVGAFLARDILVSYTSLEGSPLLFAALFGSIAFFFPFQQMMGAEGWPAKQTWNDTLRSFLTLPLQLVLVVSGLGALGMGYGLVAATLLVVPVAIYFVRVHPSLPSRETVRSLWDYARYSTPAAIVGKAYDRIDVLLLGFLVGTTSVANYEVALRLTVPALFVSGVLSSALMPKISNTISKGGEFVDDITNSVSYVSILAVPIFFGALAIPRPLVVTAFEPQYADAAPYLIGLALYQLISTQTVIYSQTLSGMDLPDIQFKIRAITLTFNVIIGVTLALTVGPLGIVIATVLAESLKYGLSVRQVLNQVDGVEVIPKPLILQIISGTMMFLIVNFLQARLTIQSWVTLGFTVGVGAIVYAACLFAISPQVRFTAQAVVRDAVT</sequence>
<evidence type="ECO:0000256" key="5">
    <source>
        <dbReference type="ARBA" id="ARBA00023136"/>
    </source>
</evidence>
<keyword evidence="3 6" id="KW-0812">Transmembrane</keyword>
<proteinExistence type="predicted"/>
<evidence type="ECO:0000256" key="1">
    <source>
        <dbReference type="ARBA" id="ARBA00004651"/>
    </source>
</evidence>
<name>A0ABD6CZQ2_9EURY</name>
<accession>A0ABD6CZQ2</accession>
<feature type="transmembrane region" description="Helical" evidence="6">
    <location>
        <begin position="288"/>
        <end position="309"/>
    </location>
</feature>
<comment type="subcellular location">
    <subcellularLocation>
        <location evidence="1">Cell membrane</location>
        <topology evidence="1">Multi-pass membrane protein</topology>
    </subcellularLocation>
</comment>
<protein>
    <submittedName>
        <fullName evidence="7">Oligosaccharide flippase family protein</fullName>
    </submittedName>
</protein>
<keyword evidence="2" id="KW-1003">Cell membrane</keyword>
<feature type="transmembrane region" description="Helical" evidence="6">
    <location>
        <begin position="21"/>
        <end position="38"/>
    </location>
</feature>
<dbReference type="Proteomes" id="UP001597075">
    <property type="component" value="Unassembled WGS sequence"/>
</dbReference>
<dbReference type="GO" id="GO:0005886">
    <property type="term" value="C:plasma membrane"/>
    <property type="evidence" value="ECO:0007669"/>
    <property type="project" value="UniProtKB-SubCell"/>
</dbReference>
<dbReference type="InterPro" id="IPR050833">
    <property type="entry name" value="Poly_Biosynth_Transport"/>
</dbReference>
<feature type="transmembrane region" description="Helical" evidence="6">
    <location>
        <begin position="440"/>
        <end position="461"/>
    </location>
</feature>
<comment type="caution">
    <text evidence="7">The sequence shown here is derived from an EMBL/GenBank/DDBJ whole genome shotgun (WGS) entry which is preliminary data.</text>
</comment>
<feature type="transmembrane region" description="Helical" evidence="6">
    <location>
        <begin position="321"/>
        <end position="341"/>
    </location>
</feature>
<evidence type="ECO:0000256" key="6">
    <source>
        <dbReference type="SAM" id="Phobius"/>
    </source>
</evidence>
<dbReference type="EMBL" id="JBHUDL010000010">
    <property type="protein sequence ID" value="MFD1633873.1"/>
    <property type="molecule type" value="Genomic_DNA"/>
</dbReference>
<feature type="transmembrane region" description="Helical" evidence="6">
    <location>
        <begin position="414"/>
        <end position="433"/>
    </location>
</feature>
<evidence type="ECO:0000313" key="7">
    <source>
        <dbReference type="EMBL" id="MFD1633873.1"/>
    </source>
</evidence>
<organism evidence="7 8">
    <name type="scientific">Haloplanus ruber</name>
    <dbReference type="NCBI Taxonomy" id="869892"/>
    <lineage>
        <taxon>Archaea</taxon>
        <taxon>Methanobacteriati</taxon>
        <taxon>Methanobacteriota</taxon>
        <taxon>Stenosarchaea group</taxon>
        <taxon>Halobacteria</taxon>
        <taxon>Halobacteriales</taxon>
        <taxon>Haloferacaceae</taxon>
        <taxon>Haloplanus</taxon>
    </lineage>
</organism>
<evidence type="ECO:0000256" key="4">
    <source>
        <dbReference type="ARBA" id="ARBA00022989"/>
    </source>
</evidence>
<evidence type="ECO:0000256" key="3">
    <source>
        <dbReference type="ARBA" id="ARBA00022692"/>
    </source>
</evidence>
<reference evidence="7 8" key="1">
    <citation type="journal article" date="2019" name="Int. J. Syst. Evol. Microbiol.">
        <title>The Global Catalogue of Microorganisms (GCM) 10K type strain sequencing project: providing services to taxonomists for standard genome sequencing and annotation.</title>
        <authorList>
            <consortium name="The Broad Institute Genomics Platform"/>
            <consortium name="The Broad Institute Genome Sequencing Center for Infectious Disease"/>
            <person name="Wu L."/>
            <person name="Ma J."/>
        </authorList>
    </citation>
    <scope>NUCLEOTIDE SEQUENCE [LARGE SCALE GENOMIC DNA]</scope>
    <source>
        <strain evidence="7 8">CGMCC 1.10594</strain>
    </source>
</reference>
<gene>
    <name evidence="7" type="ORF">ACFSBJ_09015</name>
</gene>
<dbReference type="PANTHER" id="PTHR30250:SF31">
    <property type="entry name" value="INNER MEMBRANE PROTEIN YGHQ"/>
    <property type="match status" value="1"/>
</dbReference>
<keyword evidence="5 6" id="KW-0472">Membrane</keyword>
<dbReference type="RefSeq" id="WP_256404139.1">
    <property type="nucleotide sequence ID" value="NZ_CP187151.1"/>
</dbReference>
<dbReference type="PANTHER" id="PTHR30250">
    <property type="entry name" value="PST FAMILY PREDICTED COLANIC ACID TRANSPORTER"/>
    <property type="match status" value="1"/>
</dbReference>
<evidence type="ECO:0000256" key="2">
    <source>
        <dbReference type="ARBA" id="ARBA00022475"/>
    </source>
</evidence>
<evidence type="ECO:0000313" key="8">
    <source>
        <dbReference type="Proteomes" id="UP001597075"/>
    </source>
</evidence>
<keyword evidence="8" id="KW-1185">Reference proteome</keyword>
<dbReference type="Pfam" id="PF13440">
    <property type="entry name" value="Polysacc_synt_3"/>
    <property type="match status" value="1"/>
</dbReference>
<feature type="transmembrane region" description="Helical" evidence="6">
    <location>
        <begin position="81"/>
        <end position="103"/>
    </location>
</feature>
<feature type="transmembrane region" description="Helical" evidence="6">
    <location>
        <begin position="115"/>
        <end position="133"/>
    </location>
</feature>
<keyword evidence="4 6" id="KW-1133">Transmembrane helix</keyword>
<feature type="transmembrane region" description="Helical" evidence="6">
    <location>
        <begin position="362"/>
        <end position="388"/>
    </location>
</feature>